<dbReference type="PANTHER" id="PTHR11455:SF9">
    <property type="entry name" value="CRYPTOCHROME CIRCADIAN CLOCK 5 ISOFORM X1"/>
    <property type="match status" value="1"/>
</dbReference>
<dbReference type="PANTHER" id="PTHR11455">
    <property type="entry name" value="CRYPTOCHROME"/>
    <property type="match status" value="1"/>
</dbReference>
<name>A0AAP9Y1P3_BURGL</name>
<dbReference type="EC" id="4.1.99.3" evidence="2"/>
<feature type="site" description="Electron transfer via tryptophanyl radical" evidence="9">
    <location>
        <position position="416"/>
    </location>
</feature>
<evidence type="ECO:0000256" key="7">
    <source>
        <dbReference type="ARBA" id="ARBA00033999"/>
    </source>
</evidence>
<dbReference type="Pfam" id="PF00875">
    <property type="entry name" value="DNA_photolyase"/>
    <property type="match status" value="1"/>
</dbReference>
<evidence type="ECO:0000256" key="8">
    <source>
        <dbReference type="PIRSR" id="PIRSR602081-1"/>
    </source>
</evidence>
<evidence type="ECO:0000256" key="1">
    <source>
        <dbReference type="ARBA" id="ARBA00001932"/>
    </source>
</evidence>
<reference evidence="13 14" key="1">
    <citation type="submission" date="2020-12" db="EMBL/GenBank/DDBJ databases">
        <title>FDA dAtabase for Regulatory Grade micrObial Sequences (FDA-ARGOS): Supporting development and validation of Infectious Disease Dx tests.</title>
        <authorList>
            <person name="Minogue T."/>
            <person name="Wolcott M."/>
            <person name="Wasieloski L."/>
            <person name="Aguilar W."/>
            <person name="Moore D."/>
            <person name="Jaissle J."/>
            <person name="Tallon L."/>
            <person name="Sadzewicz L."/>
            <person name="Zhao X."/>
            <person name="Boylan J."/>
            <person name="Ott S."/>
            <person name="Bowen H."/>
            <person name="Vavikolanu K."/>
            <person name="Mehta A."/>
            <person name="Aluvathingal J."/>
            <person name="Nadendla S."/>
            <person name="Yan Y."/>
            <person name="Sichtig H."/>
        </authorList>
    </citation>
    <scope>NUCLEOTIDE SEQUENCE [LARGE SCALE GENOMIC DNA]</scope>
    <source>
        <strain evidence="13 14">FDAARGOS_949</strain>
    </source>
</reference>
<protein>
    <recommendedName>
        <fullName evidence="3">Deoxyribodipyrimidine photo-lyase</fullName>
        <ecNumber evidence="2">4.1.99.3</ecNumber>
    </recommendedName>
</protein>
<dbReference type="Proteomes" id="UP000594892">
    <property type="component" value="Chromosome 2"/>
</dbReference>
<dbReference type="GO" id="GO:0009416">
    <property type="term" value="P:response to light stimulus"/>
    <property type="evidence" value="ECO:0007669"/>
    <property type="project" value="TreeGrafter"/>
</dbReference>
<dbReference type="AlphaFoldDB" id="A0AAP9Y1P3"/>
<dbReference type="GO" id="GO:0071949">
    <property type="term" value="F:FAD binding"/>
    <property type="evidence" value="ECO:0007669"/>
    <property type="project" value="TreeGrafter"/>
</dbReference>
<dbReference type="SUPFAM" id="SSF48173">
    <property type="entry name" value="Cryptochrome/photolyase FAD-binding domain"/>
    <property type="match status" value="1"/>
</dbReference>
<feature type="binding site" evidence="8">
    <location>
        <begin position="290"/>
        <end position="294"/>
    </location>
    <ligand>
        <name>FAD</name>
        <dbReference type="ChEBI" id="CHEBI:57692"/>
    </ligand>
</feature>
<keyword evidence="4 8" id="KW-0285">Flavoprotein</keyword>
<dbReference type="PRINTS" id="PR00147">
    <property type="entry name" value="DNAPHOTLYASE"/>
</dbReference>
<feature type="region of interest" description="Disordered" evidence="11">
    <location>
        <begin position="1"/>
        <end position="45"/>
    </location>
</feature>
<feature type="site" description="Electron transfer via tryptophanyl radical" evidence="9">
    <location>
        <position position="363"/>
    </location>
</feature>
<evidence type="ECO:0000259" key="12">
    <source>
        <dbReference type="PROSITE" id="PS51645"/>
    </source>
</evidence>
<dbReference type="InterPro" id="IPR005101">
    <property type="entry name" value="Cryptochr/Photolyase_FAD-bd"/>
</dbReference>
<feature type="compositionally biased region" description="Low complexity" evidence="11">
    <location>
        <begin position="11"/>
        <end position="22"/>
    </location>
</feature>
<comment type="cofactor">
    <cofactor evidence="1">
        <name>(6R)-5,10-methylene-5,6,7,8-tetrahydrofolate</name>
        <dbReference type="ChEBI" id="CHEBI:15636"/>
    </cofactor>
</comment>
<gene>
    <name evidence="13" type="ORF">I6H06_28055</name>
</gene>
<feature type="binding site" evidence="8">
    <location>
        <position position="329"/>
    </location>
    <ligand>
        <name>FAD</name>
        <dbReference type="ChEBI" id="CHEBI:57692"/>
    </ligand>
</feature>
<proteinExistence type="inferred from homology"/>
<evidence type="ECO:0000256" key="11">
    <source>
        <dbReference type="SAM" id="MobiDB-lite"/>
    </source>
</evidence>
<dbReference type="GO" id="GO:0000719">
    <property type="term" value="P:photoreactive repair"/>
    <property type="evidence" value="ECO:0007669"/>
    <property type="project" value="UniProtKB-ARBA"/>
</dbReference>
<dbReference type="Gene3D" id="3.40.50.620">
    <property type="entry name" value="HUPs"/>
    <property type="match status" value="1"/>
</dbReference>
<dbReference type="InterPro" id="IPR018394">
    <property type="entry name" value="DNA_photolyase_1_CS_C"/>
</dbReference>
<dbReference type="InterPro" id="IPR014729">
    <property type="entry name" value="Rossmann-like_a/b/a_fold"/>
</dbReference>
<evidence type="ECO:0000256" key="5">
    <source>
        <dbReference type="ARBA" id="ARBA00022827"/>
    </source>
</evidence>
<keyword evidence="6 10" id="KW-0157">Chromophore</keyword>
<dbReference type="GO" id="GO:0003677">
    <property type="term" value="F:DNA binding"/>
    <property type="evidence" value="ECO:0007669"/>
    <property type="project" value="TreeGrafter"/>
</dbReference>
<dbReference type="Gene3D" id="1.25.40.80">
    <property type="match status" value="1"/>
</dbReference>
<dbReference type="PROSITE" id="PS00394">
    <property type="entry name" value="DNA_PHOTOLYASES_1_1"/>
    <property type="match status" value="1"/>
</dbReference>
<comment type="cofactor">
    <cofactor evidence="8">
        <name>FAD</name>
        <dbReference type="ChEBI" id="CHEBI:57692"/>
    </cofactor>
    <text evidence="8">Binds 1 FAD per subunit.</text>
</comment>
<evidence type="ECO:0000256" key="4">
    <source>
        <dbReference type="ARBA" id="ARBA00022630"/>
    </source>
</evidence>
<feature type="site" description="Electron transfer via tryptophanyl radical" evidence="9">
    <location>
        <position position="439"/>
    </location>
</feature>
<evidence type="ECO:0000313" key="14">
    <source>
        <dbReference type="Proteomes" id="UP000594892"/>
    </source>
</evidence>
<feature type="binding site" evidence="8">
    <location>
        <begin position="429"/>
        <end position="431"/>
    </location>
    <ligand>
        <name>FAD</name>
        <dbReference type="ChEBI" id="CHEBI:57692"/>
    </ligand>
</feature>
<dbReference type="InterPro" id="IPR002081">
    <property type="entry name" value="Cryptochrome/DNA_photolyase_1"/>
</dbReference>
<dbReference type="InterPro" id="IPR036155">
    <property type="entry name" value="Crypto/Photolyase_N_sf"/>
</dbReference>
<dbReference type="PROSITE" id="PS51645">
    <property type="entry name" value="PHR_CRY_ALPHA_BETA"/>
    <property type="match status" value="1"/>
</dbReference>
<dbReference type="GO" id="GO:0003904">
    <property type="term" value="F:deoxyribodipyrimidine photo-lyase activity"/>
    <property type="evidence" value="ECO:0007669"/>
    <property type="project" value="UniProtKB-EC"/>
</dbReference>
<evidence type="ECO:0000256" key="10">
    <source>
        <dbReference type="RuleBase" id="RU004182"/>
    </source>
</evidence>
<evidence type="ECO:0000256" key="6">
    <source>
        <dbReference type="ARBA" id="ARBA00022991"/>
    </source>
</evidence>
<dbReference type="EMBL" id="CP065601">
    <property type="protein sequence ID" value="QPQ92886.1"/>
    <property type="molecule type" value="Genomic_DNA"/>
</dbReference>
<keyword evidence="5 8" id="KW-0274">FAD</keyword>
<dbReference type="SUPFAM" id="SSF52425">
    <property type="entry name" value="Cryptochrome/photolyase, N-terminal domain"/>
    <property type="match status" value="1"/>
</dbReference>
<dbReference type="InterPro" id="IPR036134">
    <property type="entry name" value="Crypto/Photolyase_FAD-like_sf"/>
</dbReference>
<feature type="domain" description="Photolyase/cryptochrome alpha/beta" evidence="12">
    <location>
        <begin position="53"/>
        <end position="180"/>
    </location>
</feature>
<evidence type="ECO:0000256" key="3">
    <source>
        <dbReference type="ARBA" id="ARBA00014046"/>
    </source>
</evidence>
<evidence type="ECO:0000256" key="9">
    <source>
        <dbReference type="PIRSR" id="PIRSR602081-2"/>
    </source>
</evidence>
<dbReference type="Pfam" id="PF03441">
    <property type="entry name" value="FAD_binding_7"/>
    <property type="match status" value="1"/>
</dbReference>
<comment type="similarity">
    <text evidence="10">Belongs to the DNA photolyase family.</text>
</comment>
<feature type="binding site" evidence="8">
    <location>
        <position position="278"/>
    </location>
    <ligand>
        <name>FAD</name>
        <dbReference type="ChEBI" id="CHEBI:57692"/>
    </ligand>
</feature>
<dbReference type="PROSITE" id="PS00691">
    <property type="entry name" value="DNA_PHOTOLYASES_1_2"/>
    <property type="match status" value="1"/>
</dbReference>
<dbReference type="InterPro" id="IPR006050">
    <property type="entry name" value="DNA_photolyase_N"/>
</dbReference>
<evidence type="ECO:0000256" key="2">
    <source>
        <dbReference type="ARBA" id="ARBA00013149"/>
    </source>
</evidence>
<sequence length="532" mass="58937">MARVQPDAGARRGCAARRSGAAARRRRVSRRPASLRQPVSTGALPLSADSQAQPALVWFRDDLRVTDNPALARAAESGRPLVCVYVFERDGTRPLGGAVRWWLDGALRSLDAKLAAQGGGLVVLEGDERETIAALAGELGAGAVYWNRRYDGLARETDAALKRSLKEAGIEVESFNGALLHEPWEIRTGSGGAFQVFTAYWRAARAAGELPAPLAEPAKWRFHRLPEALARRATRIDALGLLPVRPDWAGGLREAWEPSEEGGLARLEAFLDKQIRGYGDARDRPDRPATSRLSPYLRFGQLSARQVWHAAQAAGREGGAAVAADIEKFLSELGWREFNTSLLYHFPELPMRNYRDRFDAMPWRSDEAAFAAWCRGRTGYPLVDAGMRELWATGWMHNRVRMVTASFLIKHLLIDWRAGERWFWDTLVDADIANNSANWQWVAGSGADAAPYFRIFNPVMQGRKFDPDGAYVRRWVPELAGLPADAIHEPWRAKPVVLEAAGVVLGRTYPAPIVDHDAARKRALGALEATKR</sequence>
<comment type="catalytic activity">
    <reaction evidence="7">
        <text>cyclobutadipyrimidine (in DNA) = 2 pyrimidine residues (in DNA).</text>
        <dbReference type="EC" id="4.1.99.3"/>
    </reaction>
</comment>
<organism evidence="13 14">
    <name type="scientific">Burkholderia glumae</name>
    <name type="common">Pseudomonas glumae</name>
    <dbReference type="NCBI Taxonomy" id="337"/>
    <lineage>
        <taxon>Bacteria</taxon>
        <taxon>Pseudomonadati</taxon>
        <taxon>Pseudomonadota</taxon>
        <taxon>Betaproteobacteria</taxon>
        <taxon>Burkholderiales</taxon>
        <taxon>Burkholderiaceae</taxon>
        <taxon>Burkholderia</taxon>
    </lineage>
</organism>
<dbReference type="Gene3D" id="1.10.579.10">
    <property type="entry name" value="DNA Cyclobutane Dipyrimidine Photolyase, subunit A, domain 3"/>
    <property type="match status" value="1"/>
</dbReference>
<accession>A0AAP9Y1P3</accession>
<evidence type="ECO:0000313" key="13">
    <source>
        <dbReference type="EMBL" id="QPQ92886.1"/>
    </source>
</evidence>
<dbReference type="FunFam" id="1.10.579.10:FF:000003">
    <property type="entry name" value="Deoxyribodipyrimidine photo-lyase"/>
    <property type="match status" value="1"/>
</dbReference>